<proteinExistence type="predicted"/>
<evidence type="ECO:0000256" key="1">
    <source>
        <dbReference type="SAM" id="Phobius"/>
    </source>
</evidence>
<dbReference type="Proteomes" id="UP000810292">
    <property type="component" value="Unassembled WGS sequence"/>
</dbReference>
<dbReference type="AlphaFoldDB" id="A0A9D9NDS8"/>
<name>A0A9D9NDS8_9SPIO</name>
<evidence type="ECO:0000313" key="3">
    <source>
        <dbReference type="Proteomes" id="UP000810292"/>
    </source>
</evidence>
<comment type="caution">
    <text evidence="2">The sequence shown here is derived from an EMBL/GenBank/DDBJ whole genome shotgun (WGS) entry which is preliminary data.</text>
</comment>
<feature type="transmembrane region" description="Helical" evidence="1">
    <location>
        <begin position="16"/>
        <end position="34"/>
    </location>
</feature>
<accession>A0A9D9NDS8</accession>
<keyword evidence="1" id="KW-1133">Transmembrane helix</keyword>
<keyword evidence="1" id="KW-0812">Transmembrane</keyword>
<reference evidence="2" key="2">
    <citation type="journal article" date="2021" name="PeerJ">
        <title>Extensive microbial diversity within the chicken gut microbiome revealed by metagenomics and culture.</title>
        <authorList>
            <person name="Gilroy R."/>
            <person name="Ravi A."/>
            <person name="Getino M."/>
            <person name="Pursley I."/>
            <person name="Horton D.L."/>
            <person name="Alikhan N.F."/>
            <person name="Baker D."/>
            <person name="Gharbi K."/>
            <person name="Hall N."/>
            <person name="Watson M."/>
            <person name="Adriaenssens E.M."/>
            <person name="Foster-Nyarko E."/>
            <person name="Jarju S."/>
            <person name="Secka A."/>
            <person name="Antonio M."/>
            <person name="Oren A."/>
            <person name="Chaudhuri R.R."/>
            <person name="La Ragione R."/>
            <person name="Hildebrand F."/>
            <person name="Pallen M.J."/>
        </authorList>
    </citation>
    <scope>NUCLEOTIDE SEQUENCE</scope>
    <source>
        <strain evidence="2">14700</strain>
    </source>
</reference>
<keyword evidence="1" id="KW-0472">Membrane</keyword>
<gene>
    <name evidence="2" type="ORF">IAA72_08095</name>
</gene>
<sequence>MNEFEISRNITRPVKGTIIVMLVLTFIVVLIPLWQIGSRSSVSREITVADSGVADLDAEGRALKAAIAAGLSADESYIISASAHYQNLQHMV</sequence>
<dbReference type="EMBL" id="JADIMF010000136">
    <property type="protein sequence ID" value="MBO8469729.1"/>
    <property type="molecule type" value="Genomic_DNA"/>
</dbReference>
<reference evidence="2" key="1">
    <citation type="submission" date="2020-10" db="EMBL/GenBank/DDBJ databases">
        <authorList>
            <person name="Gilroy R."/>
        </authorList>
    </citation>
    <scope>NUCLEOTIDE SEQUENCE</scope>
    <source>
        <strain evidence="2">14700</strain>
    </source>
</reference>
<protein>
    <submittedName>
        <fullName evidence="2">Uncharacterized protein</fullName>
    </submittedName>
</protein>
<evidence type="ECO:0000313" key="2">
    <source>
        <dbReference type="EMBL" id="MBO8469729.1"/>
    </source>
</evidence>
<organism evidence="2 3">
    <name type="scientific">Candidatus Ornithospirochaeta stercoravium</name>
    <dbReference type="NCBI Taxonomy" id="2840897"/>
    <lineage>
        <taxon>Bacteria</taxon>
        <taxon>Pseudomonadati</taxon>
        <taxon>Spirochaetota</taxon>
        <taxon>Spirochaetia</taxon>
        <taxon>Spirochaetales</taxon>
        <taxon>Spirochaetaceae</taxon>
        <taxon>Spirochaetaceae incertae sedis</taxon>
        <taxon>Candidatus Ornithospirochaeta</taxon>
    </lineage>
</organism>